<dbReference type="GO" id="GO:0016779">
    <property type="term" value="F:nucleotidyltransferase activity"/>
    <property type="evidence" value="ECO:0007669"/>
    <property type="project" value="InterPro"/>
</dbReference>
<feature type="domain" description="Polymerase nucleotidyl transferase" evidence="1">
    <location>
        <begin position="10"/>
        <end position="104"/>
    </location>
</feature>
<protein>
    <recommendedName>
        <fullName evidence="1">Polymerase nucleotidyl transferase domain-containing protein</fullName>
    </recommendedName>
</protein>
<organism evidence="2">
    <name type="scientific">marine sediment metagenome</name>
    <dbReference type="NCBI Taxonomy" id="412755"/>
    <lineage>
        <taxon>unclassified sequences</taxon>
        <taxon>metagenomes</taxon>
        <taxon>ecological metagenomes</taxon>
    </lineage>
</organism>
<proteinExistence type="predicted"/>
<dbReference type="Pfam" id="PF01909">
    <property type="entry name" value="NTP_transf_2"/>
    <property type="match status" value="1"/>
</dbReference>
<dbReference type="Gene3D" id="3.30.460.10">
    <property type="entry name" value="Beta Polymerase, domain 2"/>
    <property type="match status" value="1"/>
</dbReference>
<evidence type="ECO:0000259" key="1">
    <source>
        <dbReference type="Pfam" id="PF01909"/>
    </source>
</evidence>
<sequence length="105" mass="11915">MESNVEILEIIKTTAKEYIADAEVMLFGSRARKDSTKDSDFDILIITNQDLSPKAKLPLKTIIRKTLLKSGIRSDILIQSKKEVEKKKRLPGHIIRNILNEAVLL</sequence>
<dbReference type="AlphaFoldDB" id="X1BKI8"/>
<accession>X1BKI8</accession>
<dbReference type="InterPro" id="IPR043519">
    <property type="entry name" value="NT_sf"/>
</dbReference>
<dbReference type="PANTHER" id="PTHR33933">
    <property type="entry name" value="NUCLEOTIDYLTRANSFERASE"/>
    <property type="match status" value="1"/>
</dbReference>
<dbReference type="InterPro" id="IPR052548">
    <property type="entry name" value="Type_VII_TA_antitoxin"/>
</dbReference>
<dbReference type="CDD" id="cd05403">
    <property type="entry name" value="NT_KNTase_like"/>
    <property type="match status" value="1"/>
</dbReference>
<dbReference type="InterPro" id="IPR002934">
    <property type="entry name" value="Polymerase_NTP_transf_dom"/>
</dbReference>
<name>X1BKI8_9ZZZZ</name>
<reference evidence="2" key="1">
    <citation type="journal article" date="2014" name="Front. Microbiol.">
        <title>High frequency of phylogenetically diverse reductive dehalogenase-homologous genes in deep subseafloor sedimentary metagenomes.</title>
        <authorList>
            <person name="Kawai M."/>
            <person name="Futagami T."/>
            <person name="Toyoda A."/>
            <person name="Takaki Y."/>
            <person name="Nishi S."/>
            <person name="Hori S."/>
            <person name="Arai W."/>
            <person name="Tsubouchi T."/>
            <person name="Morono Y."/>
            <person name="Uchiyama I."/>
            <person name="Ito T."/>
            <person name="Fujiyama A."/>
            <person name="Inagaki F."/>
            <person name="Takami H."/>
        </authorList>
    </citation>
    <scope>NUCLEOTIDE SEQUENCE</scope>
    <source>
        <strain evidence="2">Expedition CK06-06</strain>
    </source>
</reference>
<comment type="caution">
    <text evidence="2">The sequence shown here is derived from an EMBL/GenBank/DDBJ whole genome shotgun (WGS) entry which is preliminary data.</text>
</comment>
<gene>
    <name evidence="2" type="ORF">S01H4_26052</name>
</gene>
<dbReference type="SUPFAM" id="SSF81301">
    <property type="entry name" value="Nucleotidyltransferase"/>
    <property type="match status" value="1"/>
</dbReference>
<evidence type="ECO:0000313" key="2">
    <source>
        <dbReference type="EMBL" id="GAG81707.1"/>
    </source>
</evidence>
<dbReference type="PANTHER" id="PTHR33933:SF3">
    <property type="entry name" value="PROTEIN ADENYLYLTRANSFERASE MJ0604-RELATED"/>
    <property type="match status" value="1"/>
</dbReference>
<dbReference type="EMBL" id="BART01012495">
    <property type="protein sequence ID" value="GAG81707.1"/>
    <property type="molecule type" value="Genomic_DNA"/>
</dbReference>